<name>A0A7J7ITJ0_BUGNE</name>
<comment type="caution">
    <text evidence="2">The sequence shown here is derived from an EMBL/GenBank/DDBJ whole genome shotgun (WGS) entry which is preliminary data.</text>
</comment>
<evidence type="ECO:0000256" key="1">
    <source>
        <dbReference type="SAM" id="MobiDB-lite"/>
    </source>
</evidence>
<accession>A0A7J7ITJ0</accession>
<gene>
    <name evidence="2" type="ORF">EB796_024452</name>
</gene>
<keyword evidence="3" id="KW-1185">Reference proteome</keyword>
<dbReference type="AlphaFoldDB" id="A0A7J7ITJ0"/>
<sequence>MKIFPEAPRARARRVKIYVLAGVLIFYQKPIRDFSSWFFGAEYRQLKNWLDTKKDSAESEKGSEESSLKSNES</sequence>
<evidence type="ECO:0000313" key="3">
    <source>
        <dbReference type="Proteomes" id="UP000593567"/>
    </source>
</evidence>
<evidence type="ECO:0000313" key="2">
    <source>
        <dbReference type="EMBL" id="KAF6017243.1"/>
    </source>
</evidence>
<reference evidence="2" key="1">
    <citation type="submission" date="2020-06" db="EMBL/GenBank/DDBJ databases">
        <title>Draft genome of Bugula neritina, a colonial animal packing powerful symbionts and potential medicines.</title>
        <authorList>
            <person name="Rayko M."/>
        </authorList>
    </citation>
    <scope>NUCLEOTIDE SEQUENCE [LARGE SCALE GENOMIC DNA]</scope>
    <source>
        <strain evidence="2">Kwan_BN1</strain>
    </source>
</reference>
<dbReference type="Proteomes" id="UP000593567">
    <property type="component" value="Unassembled WGS sequence"/>
</dbReference>
<proteinExistence type="predicted"/>
<feature type="region of interest" description="Disordered" evidence="1">
    <location>
        <begin position="53"/>
        <end position="73"/>
    </location>
</feature>
<protein>
    <submittedName>
        <fullName evidence="2">Uncharacterized protein</fullName>
    </submittedName>
</protein>
<dbReference type="EMBL" id="VXIV02003420">
    <property type="protein sequence ID" value="KAF6017243.1"/>
    <property type="molecule type" value="Genomic_DNA"/>
</dbReference>
<organism evidence="2 3">
    <name type="scientific">Bugula neritina</name>
    <name type="common">Brown bryozoan</name>
    <name type="synonym">Sertularia neritina</name>
    <dbReference type="NCBI Taxonomy" id="10212"/>
    <lineage>
        <taxon>Eukaryota</taxon>
        <taxon>Metazoa</taxon>
        <taxon>Spiralia</taxon>
        <taxon>Lophotrochozoa</taxon>
        <taxon>Bryozoa</taxon>
        <taxon>Gymnolaemata</taxon>
        <taxon>Cheilostomatida</taxon>
        <taxon>Flustrina</taxon>
        <taxon>Buguloidea</taxon>
        <taxon>Bugulidae</taxon>
        <taxon>Bugula</taxon>
    </lineage>
</organism>